<name>A0ACB9YNN4_9PEZI</name>
<organism evidence="1 2">
    <name type="scientific">Hypoxylon rubiginosum</name>
    <dbReference type="NCBI Taxonomy" id="110542"/>
    <lineage>
        <taxon>Eukaryota</taxon>
        <taxon>Fungi</taxon>
        <taxon>Dikarya</taxon>
        <taxon>Ascomycota</taxon>
        <taxon>Pezizomycotina</taxon>
        <taxon>Sordariomycetes</taxon>
        <taxon>Xylariomycetidae</taxon>
        <taxon>Xylariales</taxon>
        <taxon>Hypoxylaceae</taxon>
        <taxon>Hypoxylon</taxon>
    </lineage>
</organism>
<sequence length="840" mass="92759">MAVVTSQELDATRMDIEDCSHGNRDSASFDEVDITVAQQSPRPSLAPSEVELTHDRVKLQQILVDVPVSDGSTQTIISVPDTDPNSFSGDAHDRKVLTIPSQSIQDDAHIPSPPLSLTESLGLVGASSIIAGYAGIIALLGFLSFLWYGYGPSDEAADATHAWRQIAIGDWMTQAITLCALALRIAISLQSAVCTSMVAALVLEKRFVRRYYVAHLSVLRSINDGPRTLLQVMLHSGVAILQYVEFWLVLFMILTTLALQFTSTILLSDLNNFVIMGNVNRTQVPSLLVYQPDSFDFRLSSGGFFNRMPVYQMFAEAPSESNALPDSNGFSSTGLIQRGFLPLADSESRVSLRRFDGNIMTMNSKVACMRPVLDARYITTESEADTSYRFITGRLQYDSSLQDAGAAEISSCDASECEELYFQCSLPFSLNRVGSWESLPCLVGGVGGNLWGIDLFPKWDSALEPWSPNSTIQLVFTTNMRREDWDAFPSEGPLGMGNPYYEWQSFELVPGRQINATVCFSAFNMARKSVHITAQSVLREPSTNWSLTSIQYNTSDVQKFMGVDEPYRAIGDRGILGMDIIGEPDDGPTDSPAHKIVTLDGQRRVENHTIADLTTRVLEEIIDYELTQSKDLNSSTLSCYACDGQAYMEHPVLAMLFTSIVAETGRAANAIQSFMTVVGLSWFDAYLSSLEELQWADIVTTKVVRTPGPCSEYGCGGYISVVTLLVIHLVYVAVITILYLRQVRYSRYDNIWHTISQLVATELQVPLEKANNAGDKVVKSFCQELDDDDRVQLGRVPETGRIEVVKLPENSVTSKPGSLQFAKLKRILGVKKQKSEDSEV</sequence>
<dbReference type="EMBL" id="MU393574">
    <property type="protein sequence ID" value="KAI4860748.1"/>
    <property type="molecule type" value="Genomic_DNA"/>
</dbReference>
<evidence type="ECO:0000313" key="2">
    <source>
        <dbReference type="Proteomes" id="UP001497700"/>
    </source>
</evidence>
<keyword evidence="2" id="KW-1185">Reference proteome</keyword>
<evidence type="ECO:0000313" key="1">
    <source>
        <dbReference type="EMBL" id="KAI4860748.1"/>
    </source>
</evidence>
<protein>
    <submittedName>
        <fullName evidence="1">Uncharacterized protein</fullName>
    </submittedName>
</protein>
<gene>
    <name evidence="1" type="ORF">F4820DRAFT_452607</name>
</gene>
<dbReference type="Proteomes" id="UP001497700">
    <property type="component" value="Unassembled WGS sequence"/>
</dbReference>
<reference evidence="1 2" key="1">
    <citation type="journal article" date="2022" name="New Phytol.">
        <title>Ecological generalism drives hyperdiversity of secondary metabolite gene clusters in xylarialean endophytes.</title>
        <authorList>
            <person name="Franco M.E.E."/>
            <person name="Wisecaver J.H."/>
            <person name="Arnold A.E."/>
            <person name="Ju Y.M."/>
            <person name="Slot J.C."/>
            <person name="Ahrendt S."/>
            <person name="Moore L.P."/>
            <person name="Eastman K.E."/>
            <person name="Scott K."/>
            <person name="Konkel Z."/>
            <person name="Mondo S.J."/>
            <person name="Kuo A."/>
            <person name="Hayes R.D."/>
            <person name="Haridas S."/>
            <person name="Andreopoulos B."/>
            <person name="Riley R."/>
            <person name="LaButti K."/>
            <person name="Pangilinan J."/>
            <person name="Lipzen A."/>
            <person name="Amirebrahimi M."/>
            <person name="Yan J."/>
            <person name="Adam C."/>
            <person name="Keymanesh K."/>
            <person name="Ng V."/>
            <person name="Louie K."/>
            <person name="Northen T."/>
            <person name="Drula E."/>
            <person name="Henrissat B."/>
            <person name="Hsieh H.M."/>
            <person name="Youens-Clark K."/>
            <person name="Lutzoni F."/>
            <person name="Miadlikowska J."/>
            <person name="Eastwood D.C."/>
            <person name="Hamelin R.C."/>
            <person name="Grigoriev I.V."/>
            <person name="U'Ren J.M."/>
        </authorList>
    </citation>
    <scope>NUCLEOTIDE SEQUENCE [LARGE SCALE GENOMIC DNA]</scope>
    <source>
        <strain evidence="1 2">CBS 119005</strain>
    </source>
</reference>
<proteinExistence type="predicted"/>
<comment type="caution">
    <text evidence="1">The sequence shown here is derived from an EMBL/GenBank/DDBJ whole genome shotgun (WGS) entry which is preliminary data.</text>
</comment>
<accession>A0ACB9YNN4</accession>